<dbReference type="AlphaFoldDB" id="A0A5K1GD31"/>
<keyword evidence="1" id="KW-0677">Repeat</keyword>
<accession>A0A5K1GD31</accession>
<dbReference type="Pfam" id="PF03107">
    <property type="entry name" value="C1_2"/>
    <property type="match status" value="2"/>
</dbReference>
<evidence type="ECO:0000259" key="3">
    <source>
        <dbReference type="Pfam" id="PF03107"/>
    </source>
</evidence>
<feature type="compositionally biased region" description="Low complexity" evidence="2">
    <location>
        <begin position="281"/>
        <end position="294"/>
    </location>
</feature>
<dbReference type="PANTHER" id="PTHR46288:SF80">
    <property type="entry name" value="CYSTEINE_HISTIDINE-RICH C1 DOMAIN FAMILY PROTEIN"/>
    <property type="match status" value="1"/>
</dbReference>
<dbReference type="EMBL" id="LR721787">
    <property type="protein sequence ID" value="VVW74889.1"/>
    <property type="molecule type" value="Genomic_DNA"/>
</dbReference>
<protein>
    <recommendedName>
        <fullName evidence="3">DC1 domain-containing protein</fullName>
    </recommendedName>
</protein>
<name>A0A5K1GD31_9MAGN</name>
<dbReference type="SUPFAM" id="SSF57889">
    <property type="entry name" value="Cysteine-rich domain"/>
    <property type="match status" value="1"/>
</dbReference>
<gene>
    <name evidence="4" type="ORF">NYM_LOCUS27644</name>
</gene>
<organism evidence="4">
    <name type="scientific">Nymphaea colorata</name>
    <name type="common">pocket water lily</name>
    <dbReference type="NCBI Taxonomy" id="210225"/>
    <lineage>
        <taxon>Eukaryota</taxon>
        <taxon>Viridiplantae</taxon>
        <taxon>Streptophyta</taxon>
        <taxon>Embryophyta</taxon>
        <taxon>Tracheophyta</taxon>
        <taxon>Spermatophyta</taxon>
        <taxon>Magnoliopsida</taxon>
        <taxon>Nymphaeales</taxon>
        <taxon>Nymphaeaceae</taxon>
        <taxon>Nymphaea</taxon>
    </lineage>
</organism>
<dbReference type="InterPro" id="IPR046349">
    <property type="entry name" value="C1-like_sf"/>
</dbReference>
<evidence type="ECO:0000313" key="4">
    <source>
        <dbReference type="EMBL" id="VVW74889.1"/>
    </source>
</evidence>
<evidence type="ECO:0000256" key="2">
    <source>
        <dbReference type="SAM" id="MobiDB-lite"/>
    </source>
</evidence>
<reference evidence="4" key="1">
    <citation type="submission" date="2019-09" db="EMBL/GenBank/DDBJ databases">
        <authorList>
            <person name="Zhang L."/>
        </authorList>
    </citation>
    <scope>NUCLEOTIDE SEQUENCE</scope>
</reference>
<proteinExistence type="predicted"/>
<feature type="domain" description="DC1" evidence="3">
    <location>
        <begin position="78"/>
        <end position="126"/>
    </location>
</feature>
<dbReference type="PANTHER" id="PTHR46288">
    <property type="entry name" value="PHORBOL-ESTER/DAG-TYPE DOMAIN-CONTAINING PROTEIN"/>
    <property type="match status" value="1"/>
</dbReference>
<feature type="region of interest" description="Disordered" evidence="2">
    <location>
        <begin position="281"/>
        <end position="307"/>
    </location>
</feature>
<feature type="compositionally biased region" description="Gly residues" evidence="2">
    <location>
        <begin position="295"/>
        <end position="307"/>
    </location>
</feature>
<feature type="domain" description="DC1" evidence="3">
    <location>
        <begin position="135"/>
        <end position="183"/>
    </location>
</feature>
<evidence type="ECO:0000256" key="1">
    <source>
        <dbReference type="ARBA" id="ARBA00022737"/>
    </source>
</evidence>
<sequence>MGRLQKEEAMVHHFSHDHLLQLMPFTQSSHANLHTRCCGPPPSSICATMNDPIYACTHCNFSIHKSCSKLPRLIKHRFHPSHDLTLLPLPVYLNGSFSCDACSNDSSSAFSYHCSHCDYDLHTHCASLPLTATHPSHPHTLSLSFLFPPPEKAFTCGVCLAKGGSAWHYGCSPCGFAAHLHCARAAHPTPTAVSPCPSTGIPVRPPPAPVRPPSQVSRGTGLTVHGRPMGQLSNLPIVGSLVSNPAALASVASIACSLVGIPPVFTGLAAAGLGRIGRPNRGRPNSLASSAQALGLGGGSGGDGGSSVGDGGAGYDCNLNSQSDIASSGFDFGAFGFGGC</sequence>
<dbReference type="Gramene" id="NC9G0173570.1">
    <property type="protein sequence ID" value="NC9G0173570.1:cds"/>
    <property type="gene ID" value="NC9G0173570"/>
</dbReference>
<dbReference type="InterPro" id="IPR004146">
    <property type="entry name" value="DC1"/>
</dbReference>